<dbReference type="Proteomes" id="UP001265550">
    <property type="component" value="Unassembled WGS sequence"/>
</dbReference>
<evidence type="ECO:0000256" key="2">
    <source>
        <dbReference type="SAM" id="SignalP"/>
    </source>
</evidence>
<sequence length="328" mass="33925">MINRRFLLAVIVGALGTSPAWAQQAQAAAQFPDKPIRLLLPFPPGGSSDQVARVLGPLMAEKLGQPVVIENRPGAGGAIALDAVARSAPDGYTLGVGTIGGLGLAKLMGQSQPYDALKDFAPVGMMITIPFVVVASNASRIESVADLVARARDTKGGLSVGHGGNGSQMHLSVELLRQMTQAELVSVPYRGTAPATQDVMGGQMPLAMSDTSTSIQQIKAGTLKAVGVTSGRRSPALPNVPTLAEQGLTGYESVGWIGIVAPARTPPEIIAKLNAALNAALNTKSARDTIQTSGSEPSPGTPQQLGQLILADHERWGKLIKAANIKIE</sequence>
<proteinExistence type="inferred from homology"/>
<comment type="similarity">
    <text evidence="1">Belongs to the UPF0065 (bug) family.</text>
</comment>
<dbReference type="RefSeq" id="WP_204733590.1">
    <property type="nucleotide sequence ID" value="NZ_JAVDWE010000005.1"/>
</dbReference>
<evidence type="ECO:0000313" key="4">
    <source>
        <dbReference type="Proteomes" id="UP001265550"/>
    </source>
</evidence>
<name>A0ABU1VBB0_9BURK</name>
<gene>
    <name evidence="3" type="ORF">J2X09_002339</name>
</gene>
<evidence type="ECO:0000256" key="1">
    <source>
        <dbReference type="ARBA" id="ARBA00006987"/>
    </source>
</evidence>
<dbReference type="PANTHER" id="PTHR42928:SF5">
    <property type="entry name" value="BLR1237 PROTEIN"/>
    <property type="match status" value="1"/>
</dbReference>
<feature type="signal peptide" evidence="2">
    <location>
        <begin position="1"/>
        <end position="22"/>
    </location>
</feature>
<dbReference type="PIRSF" id="PIRSF017082">
    <property type="entry name" value="YflP"/>
    <property type="match status" value="1"/>
</dbReference>
<keyword evidence="2" id="KW-0732">Signal</keyword>
<organism evidence="3 4">
    <name type="scientific">Hydrogenophaga laconesensis</name>
    <dbReference type="NCBI Taxonomy" id="1805971"/>
    <lineage>
        <taxon>Bacteria</taxon>
        <taxon>Pseudomonadati</taxon>
        <taxon>Pseudomonadota</taxon>
        <taxon>Betaproteobacteria</taxon>
        <taxon>Burkholderiales</taxon>
        <taxon>Comamonadaceae</taxon>
        <taxon>Hydrogenophaga</taxon>
    </lineage>
</organism>
<reference evidence="3 4" key="1">
    <citation type="submission" date="2023-07" db="EMBL/GenBank/DDBJ databases">
        <title>Sorghum-associated microbial communities from plants grown in Nebraska, USA.</title>
        <authorList>
            <person name="Schachtman D."/>
        </authorList>
    </citation>
    <scope>NUCLEOTIDE SEQUENCE [LARGE SCALE GENOMIC DNA]</scope>
    <source>
        <strain evidence="3 4">BE240</strain>
    </source>
</reference>
<feature type="chain" id="PRO_5045450075" evidence="2">
    <location>
        <begin position="23"/>
        <end position="328"/>
    </location>
</feature>
<dbReference type="PANTHER" id="PTHR42928">
    <property type="entry name" value="TRICARBOXYLATE-BINDING PROTEIN"/>
    <property type="match status" value="1"/>
</dbReference>
<dbReference type="Gene3D" id="3.40.190.150">
    <property type="entry name" value="Bordetella uptake gene, domain 1"/>
    <property type="match status" value="1"/>
</dbReference>
<evidence type="ECO:0000313" key="3">
    <source>
        <dbReference type="EMBL" id="MDR7094598.1"/>
    </source>
</evidence>
<keyword evidence="3" id="KW-0675">Receptor</keyword>
<protein>
    <submittedName>
        <fullName evidence="3">Tripartite-type tricarboxylate transporter receptor subunit TctC</fullName>
    </submittedName>
</protein>
<dbReference type="Pfam" id="PF03401">
    <property type="entry name" value="TctC"/>
    <property type="match status" value="1"/>
</dbReference>
<dbReference type="Gene3D" id="3.40.190.10">
    <property type="entry name" value="Periplasmic binding protein-like II"/>
    <property type="match status" value="1"/>
</dbReference>
<comment type="caution">
    <text evidence="3">The sequence shown here is derived from an EMBL/GenBank/DDBJ whole genome shotgun (WGS) entry which is preliminary data.</text>
</comment>
<keyword evidence="4" id="KW-1185">Reference proteome</keyword>
<dbReference type="EMBL" id="JAVDWE010000005">
    <property type="protein sequence ID" value="MDR7094598.1"/>
    <property type="molecule type" value="Genomic_DNA"/>
</dbReference>
<dbReference type="SUPFAM" id="SSF53850">
    <property type="entry name" value="Periplasmic binding protein-like II"/>
    <property type="match status" value="1"/>
</dbReference>
<dbReference type="CDD" id="cd07012">
    <property type="entry name" value="PBP2_Bug_TTT"/>
    <property type="match status" value="1"/>
</dbReference>
<dbReference type="InterPro" id="IPR005064">
    <property type="entry name" value="BUG"/>
</dbReference>
<accession>A0ABU1VBB0</accession>
<dbReference type="InterPro" id="IPR042100">
    <property type="entry name" value="Bug_dom1"/>
</dbReference>